<name>A0A0D0EJG4_9FLAO</name>
<dbReference type="EMBL" id="MUGX01000018">
    <property type="protein sequence ID" value="OXA86122.1"/>
    <property type="molecule type" value="Genomic_DNA"/>
</dbReference>
<sequence length="62" mass="7109">MIDNIILKKINPNPSNKQILLNIGPTFTVQAIPFNTKPTINKIAGCKTFFIKLFFYTFNYSL</sequence>
<reference evidence="2 4" key="2">
    <citation type="submission" date="2016-11" db="EMBL/GenBank/DDBJ databases">
        <title>Whole genomes of Flavobacteriaceae.</title>
        <authorList>
            <person name="Stine C."/>
            <person name="Li C."/>
            <person name="Tadesse D."/>
        </authorList>
    </citation>
    <scope>NUCLEOTIDE SEQUENCE [LARGE SCALE GENOMIC DNA]</scope>
    <source>
        <strain evidence="2 4">ATCC 51468</strain>
    </source>
</reference>
<proteinExistence type="predicted"/>
<comment type="caution">
    <text evidence="1">The sequence shown here is derived from an EMBL/GenBank/DDBJ whole genome shotgun (WGS) entry which is preliminary data.</text>
</comment>
<evidence type="ECO:0000313" key="1">
    <source>
        <dbReference type="EMBL" id="KIO51040.1"/>
    </source>
</evidence>
<protein>
    <submittedName>
        <fullName evidence="1">Uncharacterized protein</fullName>
    </submittedName>
</protein>
<dbReference type="EMBL" id="JPRK01000020">
    <property type="protein sequence ID" value="KIO51040.1"/>
    <property type="molecule type" value="Genomic_DNA"/>
</dbReference>
<gene>
    <name evidence="2" type="ORF">B0A73_14790</name>
    <name evidence="1" type="ORF">IW18_20270</name>
</gene>
<dbReference type="Proteomes" id="UP000198302">
    <property type="component" value="Unassembled WGS sequence"/>
</dbReference>
<accession>A0A0D0EJG4</accession>
<keyword evidence="4" id="KW-1185">Reference proteome</keyword>
<evidence type="ECO:0000313" key="4">
    <source>
        <dbReference type="Proteomes" id="UP000198302"/>
    </source>
</evidence>
<evidence type="ECO:0000313" key="3">
    <source>
        <dbReference type="Proteomes" id="UP000032061"/>
    </source>
</evidence>
<evidence type="ECO:0000313" key="2">
    <source>
        <dbReference type="EMBL" id="OXA86122.1"/>
    </source>
</evidence>
<organism evidence="1 3">
    <name type="scientific">Flavobacterium hibernum</name>
    <dbReference type="NCBI Taxonomy" id="37752"/>
    <lineage>
        <taxon>Bacteria</taxon>
        <taxon>Pseudomonadati</taxon>
        <taxon>Bacteroidota</taxon>
        <taxon>Flavobacteriia</taxon>
        <taxon>Flavobacteriales</taxon>
        <taxon>Flavobacteriaceae</taxon>
        <taxon>Flavobacterium</taxon>
    </lineage>
</organism>
<dbReference type="Proteomes" id="UP000032061">
    <property type="component" value="Unassembled WGS sequence"/>
</dbReference>
<dbReference type="AlphaFoldDB" id="A0A0D0EJG4"/>
<reference evidence="1 3" key="1">
    <citation type="submission" date="2015-01" db="EMBL/GenBank/DDBJ databases">
        <title>Genome of Flavobacterium hibernum DSM 12611.</title>
        <authorList>
            <person name="Stropko S.J."/>
            <person name="Pipes S.E."/>
            <person name="Newman J.D."/>
        </authorList>
    </citation>
    <scope>NUCLEOTIDE SEQUENCE [LARGE SCALE GENOMIC DNA]</scope>
    <source>
        <strain evidence="1 3">DSM 12611</strain>
    </source>
</reference>